<sequence length="225" mass="23615">MAVSGINDNNPYAFLNSNRSKEDSKKDPGTLGMEDFMSLMTTQLKYQDPMNPMENGDFLGQIASFAQVTGLSDLQDSFSTFANSMQSNQALQGSSLVGRTVLIPSSIGNLTATDGLSGRINVADPVTDLKVKIYDEAGVVVRTIDMGAASGYTDFTWDGFDDNGEALPEGVYQFKASGTVDGSNTAFATGVLAQVSSVSISSTDGLIVNLAGIGSASFSEVVEIL</sequence>
<evidence type="ECO:0000256" key="6">
    <source>
        <dbReference type="SAM" id="MobiDB-lite"/>
    </source>
</evidence>
<evidence type="ECO:0000259" key="7">
    <source>
        <dbReference type="Pfam" id="PF13860"/>
    </source>
</evidence>
<evidence type="ECO:0000259" key="8">
    <source>
        <dbReference type="Pfam" id="PF13861"/>
    </source>
</evidence>
<dbReference type="InterPro" id="IPR025963">
    <property type="entry name" value="FLgD_Tudor"/>
</dbReference>
<dbReference type="InterPro" id="IPR005648">
    <property type="entry name" value="FlgD"/>
</dbReference>
<comment type="similarity">
    <text evidence="1 5">Belongs to the FlgD family.</text>
</comment>
<evidence type="ECO:0000256" key="3">
    <source>
        <dbReference type="ARBA" id="ARBA00022795"/>
    </source>
</evidence>
<reference evidence="10" key="1">
    <citation type="submission" date="2016-10" db="EMBL/GenBank/DDBJ databases">
        <authorList>
            <person name="Varghese N."/>
            <person name="Submissions S."/>
        </authorList>
    </citation>
    <scope>NUCLEOTIDE SEQUENCE [LARGE SCALE GENOMIC DNA]</scope>
    <source>
        <strain evidence="10">DSM 11578</strain>
    </source>
</reference>
<name>A0A1I3WUE0_9GAMM</name>
<comment type="function">
    <text evidence="4 5">Required for flagellar hook formation. May act as a scaffolding protein.</text>
</comment>
<dbReference type="AlphaFoldDB" id="A0A1I3WUE0"/>
<keyword evidence="10" id="KW-1185">Reference proteome</keyword>
<dbReference type="OrthoDB" id="9785233at2"/>
<dbReference type="STRING" id="45496.SAMN04488079_10577"/>
<dbReference type="Gene3D" id="2.60.40.4070">
    <property type="match status" value="1"/>
</dbReference>
<dbReference type="Gene3D" id="2.30.30.910">
    <property type="match status" value="1"/>
</dbReference>
<dbReference type="Pfam" id="PF13861">
    <property type="entry name" value="FLgD_tudor"/>
    <property type="match status" value="1"/>
</dbReference>
<evidence type="ECO:0000256" key="2">
    <source>
        <dbReference type="ARBA" id="ARBA00016013"/>
    </source>
</evidence>
<accession>A0A1I3WUE0</accession>
<evidence type="ECO:0000313" key="10">
    <source>
        <dbReference type="Proteomes" id="UP000198924"/>
    </source>
</evidence>
<keyword evidence="9" id="KW-0969">Cilium</keyword>
<dbReference type="EMBL" id="FOSH01000005">
    <property type="protein sequence ID" value="SFK11254.1"/>
    <property type="molecule type" value="Genomic_DNA"/>
</dbReference>
<feature type="domain" description="FlgD/Vpr Ig-like" evidence="7">
    <location>
        <begin position="112"/>
        <end position="179"/>
    </location>
</feature>
<organism evidence="9 10">
    <name type="scientific">Methylophaga sulfidovorans</name>
    <dbReference type="NCBI Taxonomy" id="45496"/>
    <lineage>
        <taxon>Bacteria</taxon>
        <taxon>Pseudomonadati</taxon>
        <taxon>Pseudomonadota</taxon>
        <taxon>Gammaproteobacteria</taxon>
        <taxon>Thiotrichales</taxon>
        <taxon>Piscirickettsiaceae</taxon>
        <taxon>Methylophaga</taxon>
    </lineage>
</organism>
<keyword evidence="9" id="KW-0282">Flagellum</keyword>
<dbReference type="InterPro" id="IPR025965">
    <property type="entry name" value="FlgD/Vpr_Ig-like"/>
</dbReference>
<proteinExistence type="inferred from homology"/>
<evidence type="ECO:0000313" key="9">
    <source>
        <dbReference type="EMBL" id="SFK11254.1"/>
    </source>
</evidence>
<dbReference type="Proteomes" id="UP000198924">
    <property type="component" value="Unassembled WGS sequence"/>
</dbReference>
<gene>
    <name evidence="9" type="ORF">SAMN04488079_10577</name>
</gene>
<dbReference type="Pfam" id="PF13860">
    <property type="entry name" value="FlgD_ig"/>
    <property type="match status" value="1"/>
</dbReference>
<keyword evidence="3 5" id="KW-1005">Bacterial flagellum biogenesis</keyword>
<feature type="region of interest" description="Disordered" evidence="6">
    <location>
        <begin position="1"/>
        <end position="29"/>
    </location>
</feature>
<feature type="domain" description="FlgD Tudor-like" evidence="8">
    <location>
        <begin position="88"/>
        <end position="221"/>
    </location>
</feature>
<protein>
    <recommendedName>
        <fullName evidence="2 5">Basal-body rod modification protein FlgD</fullName>
    </recommendedName>
</protein>
<evidence type="ECO:0000256" key="5">
    <source>
        <dbReference type="RuleBase" id="RU362076"/>
    </source>
</evidence>
<feature type="compositionally biased region" description="Basic and acidic residues" evidence="6">
    <location>
        <begin position="19"/>
        <end position="28"/>
    </location>
</feature>
<feature type="compositionally biased region" description="Polar residues" evidence="6">
    <location>
        <begin position="1"/>
        <end position="18"/>
    </location>
</feature>
<evidence type="ECO:0000256" key="1">
    <source>
        <dbReference type="ARBA" id="ARBA00010577"/>
    </source>
</evidence>
<evidence type="ECO:0000256" key="4">
    <source>
        <dbReference type="ARBA" id="ARBA00024746"/>
    </source>
</evidence>
<keyword evidence="9" id="KW-0966">Cell projection</keyword>
<dbReference type="GO" id="GO:0044781">
    <property type="term" value="P:bacterial-type flagellum organization"/>
    <property type="evidence" value="ECO:0007669"/>
    <property type="project" value="UniProtKB-UniRule"/>
</dbReference>
<dbReference type="RefSeq" id="WP_091712184.1">
    <property type="nucleotide sequence ID" value="NZ_FOSH01000005.1"/>
</dbReference>
<dbReference type="Pfam" id="PF03963">
    <property type="entry name" value="FlgD"/>
    <property type="match status" value="1"/>
</dbReference>